<evidence type="ECO:0000256" key="4">
    <source>
        <dbReference type="ARBA" id="ARBA00022679"/>
    </source>
</evidence>
<dbReference type="PIRSF" id="PIRSF005917">
    <property type="entry name" value="MTase_YraL"/>
    <property type="match status" value="1"/>
</dbReference>
<comment type="subcellular location">
    <subcellularLocation>
        <location evidence="6">Cytoplasm</location>
    </subcellularLocation>
</comment>
<comment type="function">
    <text evidence="6">Catalyzes the 2'-O-methylation of the ribose of cytidine 1402 (C1402) in 16S rRNA.</text>
</comment>
<dbReference type="SUPFAM" id="SSF53790">
    <property type="entry name" value="Tetrapyrrole methylase"/>
    <property type="match status" value="1"/>
</dbReference>
<keyword evidence="4 6" id="KW-0808">Transferase</keyword>
<comment type="similarity">
    <text evidence="6">Belongs to the methyltransferase superfamily. RsmI family.</text>
</comment>
<evidence type="ECO:0000313" key="8">
    <source>
        <dbReference type="EMBL" id="SMG24264.1"/>
    </source>
</evidence>
<proteinExistence type="inferred from homology"/>
<dbReference type="CDD" id="cd11648">
    <property type="entry name" value="RsmI"/>
    <property type="match status" value="1"/>
</dbReference>
<accession>A0A1X7JB23</accession>
<dbReference type="InterPro" id="IPR018063">
    <property type="entry name" value="SAM_MeTrfase_RsmI_CS"/>
</dbReference>
<evidence type="ECO:0000313" key="9">
    <source>
        <dbReference type="Proteomes" id="UP000193355"/>
    </source>
</evidence>
<keyword evidence="9" id="KW-1185">Reference proteome</keyword>
<dbReference type="EC" id="2.1.1.198" evidence="6"/>
<dbReference type="InterPro" id="IPR014776">
    <property type="entry name" value="4pyrrole_Mease_sub2"/>
</dbReference>
<evidence type="ECO:0000256" key="5">
    <source>
        <dbReference type="ARBA" id="ARBA00022691"/>
    </source>
</evidence>
<dbReference type="HAMAP" id="MF_01877">
    <property type="entry name" value="16SrRNA_methyltr_I"/>
    <property type="match status" value="1"/>
</dbReference>
<dbReference type="PANTHER" id="PTHR46111:SF1">
    <property type="entry name" value="RIBOSOMAL RNA SMALL SUBUNIT METHYLTRANSFERASE I"/>
    <property type="match status" value="1"/>
</dbReference>
<dbReference type="STRING" id="561720.SAMN06275492_11013"/>
<evidence type="ECO:0000256" key="2">
    <source>
        <dbReference type="ARBA" id="ARBA00022552"/>
    </source>
</evidence>
<dbReference type="EMBL" id="FXBB01000010">
    <property type="protein sequence ID" value="SMG24264.1"/>
    <property type="molecule type" value="Genomic_DNA"/>
</dbReference>
<dbReference type="PANTHER" id="PTHR46111">
    <property type="entry name" value="RIBOSOMAL RNA SMALL SUBUNIT METHYLTRANSFERASE I"/>
    <property type="match status" value="1"/>
</dbReference>
<evidence type="ECO:0000256" key="1">
    <source>
        <dbReference type="ARBA" id="ARBA00022490"/>
    </source>
</evidence>
<evidence type="ECO:0000256" key="3">
    <source>
        <dbReference type="ARBA" id="ARBA00022603"/>
    </source>
</evidence>
<gene>
    <name evidence="6" type="primary">rsmI</name>
    <name evidence="8" type="ORF">SAMN06275492_11013</name>
</gene>
<protein>
    <recommendedName>
        <fullName evidence="6">Ribosomal RNA small subunit methyltransferase I</fullName>
        <ecNumber evidence="6">2.1.1.198</ecNumber>
    </recommendedName>
    <alternativeName>
        <fullName evidence="6">16S rRNA 2'-O-ribose C1402 methyltransferase</fullName>
    </alternativeName>
    <alternativeName>
        <fullName evidence="6">rRNA (cytidine-2'-O-)-methyltransferase RsmI</fullName>
    </alternativeName>
</protein>
<keyword evidence="2 6" id="KW-0698">rRNA processing</keyword>
<name>A0A1X7JB23_9BACT</name>
<dbReference type="FunFam" id="3.40.1010.10:FF:000007">
    <property type="entry name" value="Ribosomal RNA small subunit methyltransferase I"/>
    <property type="match status" value="1"/>
</dbReference>
<dbReference type="InterPro" id="IPR035996">
    <property type="entry name" value="4pyrrol_Methylase_sf"/>
</dbReference>
<evidence type="ECO:0000259" key="7">
    <source>
        <dbReference type="Pfam" id="PF00590"/>
    </source>
</evidence>
<dbReference type="OrthoDB" id="9809084at2"/>
<reference evidence="9" key="1">
    <citation type="submission" date="2017-04" db="EMBL/GenBank/DDBJ databases">
        <authorList>
            <person name="Varghese N."/>
            <person name="Submissions S."/>
        </authorList>
    </citation>
    <scope>NUCLEOTIDE SEQUENCE [LARGE SCALE GENOMIC DNA]</scope>
    <source>
        <strain evidence="9">USBA 82</strain>
    </source>
</reference>
<dbReference type="InterPro" id="IPR014777">
    <property type="entry name" value="4pyrrole_Mease_sub1"/>
</dbReference>
<dbReference type="PROSITE" id="PS01296">
    <property type="entry name" value="RSMI"/>
    <property type="match status" value="1"/>
</dbReference>
<keyword evidence="3 6" id="KW-0489">Methyltransferase</keyword>
<comment type="catalytic activity">
    <reaction evidence="6">
        <text>cytidine(1402) in 16S rRNA + S-adenosyl-L-methionine = 2'-O-methylcytidine(1402) in 16S rRNA + S-adenosyl-L-homocysteine + H(+)</text>
        <dbReference type="Rhea" id="RHEA:42924"/>
        <dbReference type="Rhea" id="RHEA-COMP:10285"/>
        <dbReference type="Rhea" id="RHEA-COMP:10286"/>
        <dbReference type="ChEBI" id="CHEBI:15378"/>
        <dbReference type="ChEBI" id="CHEBI:57856"/>
        <dbReference type="ChEBI" id="CHEBI:59789"/>
        <dbReference type="ChEBI" id="CHEBI:74495"/>
        <dbReference type="ChEBI" id="CHEBI:82748"/>
        <dbReference type="EC" id="2.1.1.198"/>
    </reaction>
</comment>
<dbReference type="NCBIfam" id="TIGR00096">
    <property type="entry name" value="16S rRNA (cytidine(1402)-2'-O)-methyltransferase"/>
    <property type="match status" value="1"/>
</dbReference>
<dbReference type="Proteomes" id="UP000193355">
    <property type="component" value="Unassembled WGS sequence"/>
</dbReference>
<dbReference type="RefSeq" id="WP_085544307.1">
    <property type="nucleotide sequence ID" value="NZ_FXBB01000010.1"/>
</dbReference>
<dbReference type="GO" id="GO:0005737">
    <property type="term" value="C:cytoplasm"/>
    <property type="evidence" value="ECO:0007669"/>
    <property type="project" value="UniProtKB-SubCell"/>
</dbReference>
<dbReference type="Pfam" id="PF00590">
    <property type="entry name" value="TP_methylase"/>
    <property type="match status" value="1"/>
</dbReference>
<dbReference type="Gene3D" id="3.40.1010.10">
    <property type="entry name" value="Cobalt-precorrin-4 Transmethylase, Domain 1"/>
    <property type="match status" value="1"/>
</dbReference>
<sequence>MPLIVIPTPVGNLSDITIRGLEELRRADIIACEDTRHTGILLKKYDISCKLISCHQHNEIARADEIMSYLSQGKNVALVSDAGTPGVSDPGYQVIKRAIEDGFVVDVLPGPTAVIPAILMSGLDPQPFTFFGFLPDKKGEREQVLGNLKDSPWTTVFYVSPHKISRHIESMLEVFGDRKAALVREISKIHQEALRGTFTEILHKVEEGLKGEIVLVVEGSNRSDQGRDWEEQAQRLLEAGLSHRDIVSVLSDTMGVPKNRSKKWLLDRK</sequence>
<keyword evidence="1 6" id="KW-0963">Cytoplasm</keyword>
<dbReference type="InterPro" id="IPR000878">
    <property type="entry name" value="4pyrrol_Mease"/>
</dbReference>
<organism evidence="8 9">
    <name type="scientific">Dethiosulfovibrio salsuginis</name>
    <dbReference type="NCBI Taxonomy" id="561720"/>
    <lineage>
        <taxon>Bacteria</taxon>
        <taxon>Thermotogati</taxon>
        <taxon>Synergistota</taxon>
        <taxon>Synergistia</taxon>
        <taxon>Synergistales</taxon>
        <taxon>Dethiosulfovibrionaceae</taxon>
        <taxon>Dethiosulfovibrio</taxon>
    </lineage>
</organism>
<keyword evidence="5 6" id="KW-0949">S-adenosyl-L-methionine</keyword>
<evidence type="ECO:0000256" key="6">
    <source>
        <dbReference type="HAMAP-Rule" id="MF_01877"/>
    </source>
</evidence>
<dbReference type="Gene3D" id="3.30.950.10">
    <property type="entry name" value="Methyltransferase, Cobalt-precorrin-4 Transmethylase, Domain 2"/>
    <property type="match status" value="1"/>
</dbReference>
<feature type="domain" description="Tetrapyrrole methylase" evidence="7">
    <location>
        <begin position="3"/>
        <end position="201"/>
    </location>
</feature>
<dbReference type="AlphaFoldDB" id="A0A1X7JB23"/>
<dbReference type="FunFam" id="3.30.950.10:FF:000002">
    <property type="entry name" value="Ribosomal RNA small subunit methyltransferase I"/>
    <property type="match status" value="1"/>
</dbReference>
<dbReference type="InterPro" id="IPR008189">
    <property type="entry name" value="rRNA_ssu_MeTfrase_I"/>
</dbReference>
<dbReference type="GO" id="GO:0070677">
    <property type="term" value="F:rRNA (cytosine-2'-O-)-methyltransferase activity"/>
    <property type="evidence" value="ECO:0007669"/>
    <property type="project" value="UniProtKB-UniRule"/>
</dbReference>